<evidence type="ECO:0000313" key="2">
    <source>
        <dbReference type="Proteomes" id="UP000543804"/>
    </source>
</evidence>
<comment type="caution">
    <text evidence="1">The sequence shown here is derived from an EMBL/GenBank/DDBJ whole genome shotgun (WGS) entry which is preliminary data.</text>
</comment>
<accession>A0A848BBI8</accession>
<proteinExistence type="predicted"/>
<dbReference type="AlphaFoldDB" id="A0A848BBI8"/>
<name>A0A848BBI8_9FIRM</name>
<dbReference type="RefSeq" id="WP_019541738.1">
    <property type="nucleotide sequence ID" value="NZ_JABAFA010000004.1"/>
</dbReference>
<sequence length="151" mass="16337">MRRAERGMTSVLGMMMLGIMLLAACGLLTLERQQAQAGRGYEDEVRLRLLAQSEAERAASQLEAGGARAGEVIPRGGCSLVVERSTEDGCKVSVQARPEDMREPGNGMIVVTAHVVAAGGKDRVIPARSELRVRARMRKEGAGYVWLGWMP</sequence>
<dbReference type="Proteomes" id="UP000543804">
    <property type="component" value="Unassembled WGS sequence"/>
</dbReference>
<reference evidence="1 2" key="1">
    <citation type="submission" date="2020-04" db="EMBL/GenBank/DDBJ databases">
        <authorList>
            <person name="Hitch T.C.A."/>
            <person name="Wylensek D."/>
            <person name="Clavel T."/>
        </authorList>
    </citation>
    <scope>NUCLEOTIDE SEQUENCE [LARGE SCALE GENOMIC DNA]</scope>
    <source>
        <strain evidence="1 2">PG-130-P53-12</strain>
    </source>
</reference>
<keyword evidence="2" id="KW-1185">Reference proteome</keyword>
<evidence type="ECO:0000313" key="1">
    <source>
        <dbReference type="EMBL" id="NMD98411.1"/>
    </source>
</evidence>
<dbReference type="PROSITE" id="PS51257">
    <property type="entry name" value="PROKAR_LIPOPROTEIN"/>
    <property type="match status" value="1"/>
</dbReference>
<gene>
    <name evidence="1" type="ORF">HF878_02780</name>
</gene>
<dbReference type="EMBL" id="JABAFA010000004">
    <property type="protein sequence ID" value="NMD98411.1"/>
    <property type="molecule type" value="Genomic_DNA"/>
</dbReference>
<organism evidence="1 2">
    <name type="scientific">Selenomonas bovis</name>
    <dbReference type="NCBI Taxonomy" id="416586"/>
    <lineage>
        <taxon>Bacteria</taxon>
        <taxon>Bacillati</taxon>
        <taxon>Bacillota</taxon>
        <taxon>Negativicutes</taxon>
        <taxon>Selenomonadales</taxon>
        <taxon>Selenomonadaceae</taxon>
        <taxon>Selenomonas</taxon>
    </lineage>
</organism>
<protein>
    <submittedName>
        <fullName evidence="1">Uncharacterized protein</fullName>
    </submittedName>
</protein>